<organism evidence="2">
    <name type="scientific">Amblyomma parvum</name>
    <name type="common">South American tick</name>
    <dbReference type="NCBI Taxonomy" id="251391"/>
    <lineage>
        <taxon>Eukaryota</taxon>
        <taxon>Metazoa</taxon>
        <taxon>Ecdysozoa</taxon>
        <taxon>Arthropoda</taxon>
        <taxon>Chelicerata</taxon>
        <taxon>Arachnida</taxon>
        <taxon>Acari</taxon>
        <taxon>Parasitiformes</taxon>
        <taxon>Ixodida</taxon>
        <taxon>Ixodoidea</taxon>
        <taxon>Ixodidae</taxon>
        <taxon>Amblyomminae</taxon>
        <taxon>Amblyomma</taxon>
    </lineage>
</organism>
<dbReference type="EMBL" id="GBBL01000479">
    <property type="protein sequence ID" value="JAC26841.1"/>
    <property type="molecule type" value="mRNA"/>
</dbReference>
<evidence type="ECO:0000256" key="1">
    <source>
        <dbReference type="SAM" id="SignalP"/>
    </source>
</evidence>
<dbReference type="AlphaFoldDB" id="A0A023FY82"/>
<reference evidence="2" key="1">
    <citation type="submission" date="2014-03" db="EMBL/GenBank/DDBJ databases">
        <title>The sialotranscriptome of Amblyomma triste, Amblyomma parvum and Amblyomma cajennense ticks, uncovered by 454-based RNA-seq.</title>
        <authorList>
            <person name="Garcia G.R."/>
            <person name="Gardinassi L.G."/>
            <person name="Ribeiro J.M."/>
            <person name="Anatrielo E."/>
            <person name="Ferreira B.R."/>
            <person name="Moreira H.N."/>
            <person name="Mafra C."/>
            <person name="Olegario M.M."/>
            <person name="Szabo P.J."/>
            <person name="Miranda-Santos I.K."/>
            <person name="Maruyama S.R."/>
        </authorList>
    </citation>
    <scope>NUCLEOTIDE SEQUENCE</scope>
    <source>
        <strain evidence="2">Araguapaz</strain>
        <tissue evidence="2">Salivary glands</tissue>
    </source>
</reference>
<keyword evidence="1" id="KW-0732">Signal</keyword>
<protein>
    <recommendedName>
        <fullName evidence="3">Secreted protein</fullName>
    </recommendedName>
</protein>
<sequence length="231" mass="25525">MHPKLLLAILALTVKLTPAAGRMVNLMDQAAAFIEERNKSITNITSWTLTGSNTQIGGGMNALPTHIQEANCTPVIPDSWYGRVNLKFIAVALKIDNPLCTPSVVLANVTLPKPTHHAFGYNSLIFDLNNRTYIKKRTGLIRKSEKRGGYMLKQVCAFTAAVKFQGSLAYTTKSTNGNETKHHVVNIGEIFNDTVGFRTHNGLFTHTFHGALERRVFFGLPTETFKQILIA</sequence>
<evidence type="ECO:0000313" key="2">
    <source>
        <dbReference type="EMBL" id="JAC26841.1"/>
    </source>
</evidence>
<feature type="chain" id="PRO_5001516180" description="Secreted protein" evidence="1">
    <location>
        <begin position="22"/>
        <end position="231"/>
    </location>
</feature>
<feature type="signal peptide" evidence="1">
    <location>
        <begin position="1"/>
        <end position="21"/>
    </location>
</feature>
<accession>A0A023FY82</accession>
<evidence type="ECO:0008006" key="3">
    <source>
        <dbReference type="Google" id="ProtNLM"/>
    </source>
</evidence>
<name>A0A023FY82_AMBPA</name>
<proteinExistence type="evidence at transcript level"/>